<sequence>MRCLLLYFSADKIESKPCRYLERLGNSSRQASLFFSLFLSDASLLAVRLISPCRAAAGGGGGRVVWTVSRSMWIWVDGISKKECILQLLGPVTGHVGLSKMSIHVSITTVRQPRSDAQRSGMLQIVHARF</sequence>
<name>A0A0D3CSL4_BRAOL</name>
<organism evidence="1 2">
    <name type="scientific">Brassica oleracea var. oleracea</name>
    <dbReference type="NCBI Taxonomy" id="109376"/>
    <lineage>
        <taxon>Eukaryota</taxon>
        <taxon>Viridiplantae</taxon>
        <taxon>Streptophyta</taxon>
        <taxon>Embryophyta</taxon>
        <taxon>Tracheophyta</taxon>
        <taxon>Spermatophyta</taxon>
        <taxon>Magnoliopsida</taxon>
        <taxon>eudicotyledons</taxon>
        <taxon>Gunneridae</taxon>
        <taxon>Pentapetalae</taxon>
        <taxon>rosids</taxon>
        <taxon>malvids</taxon>
        <taxon>Brassicales</taxon>
        <taxon>Brassicaceae</taxon>
        <taxon>Brassiceae</taxon>
        <taxon>Brassica</taxon>
    </lineage>
</organism>
<dbReference type="Proteomes" id="UP000032141">
    <property type="component" value="Chromosome C6"/>
</dbReference>
<evidence type="ECO:0000313" key="1">
    <source>
        <dbReference type="EnsemblPlants" id="Bo6g055940.1"/>
    </source>
</evidence>
<keyword evidence="2" id="KW-1185">Reference proteome</keyword>
<dbReference type="HOGENOM" id="CLU_1943532_0_0_1"/>
<dbReference type="AlphaFoldDB" id="A0A0D3CSL4"/>
<reference evidence="1 2" key="1">
    <citation type="journal article" date="2014" name="Genome Biol.">
        <title>Transcriptome and methylome profiling reveals relics of genome dominance in the mesopolyploid Brassica oleracea.</title>
        <authorList>
            <person name="Parkin I.A."/>
            <person name="Koh C."/>
            <person name="Tang H."/>
            <person name="Robinson S.J."/>
            <person name="Kagale S."/>
            <person name="Clarke W.E."/>
            <person name="Town C.D."/>
            <person name="Nixon J."/>
            <person name="Krishnakumar V."/>
            <person name="Bidwell S.L."/>
            <person name="Denoeud F."/>
            <person name="Belcram H."/>
            <person name="Links M.G."/>
            <person name="Just J."/>
            <person name="Clarke C."/>
            <person name="Bender T."/>
            <person name="Huebert T."/>
            <person name="Mason A.S."/>
            <person name="Pires J.C."/>
            <person name="Barker G."/>
            <person name="Moore J."/>
            <person name="Walley P.G."/>
            <person name="Manoli S."/>
            <person name="Batley J."/>
            <person name="Edwards D."/>
            <person name="Nelson M.N."/>
            <person name="Wang X."/>
            <person name="Paterson A.H."/>
            <person name="King G."/>
            <person name="Bancroft I."/>
            <person name="Chalhoub B."/>
            <person name="Sharpe A.G."/>
        </authorList>
    </citation>
    <scope>NUCLEOTIDE SEQUENCE</scope>
    <source>
        <strain evidence="1 2">cv. TO1000</strain>
    </source>
</reference>
<protein>
    <submittedName>
        <fullName evidence="1">Uncharacterized protein</fullName>
    </submittedName>
</protein>
<proteinExistence type="predicted"/>
<reference evidence="1" key="2">
    <citation type="submission" date="2015-03" db="UniProtKB">
        <authorList>
            <consortium name="EnsemblPlants"/>
        </authorList>
    </citation>
    <scope>IDENTIFICATION</scope>
</reference>
<dbReference type="Gramene" id="Bo6g055940.1">
    <property type="protein sequence ID" value="Bo6g055940.1"/>
    <property type="gene ID" value="Bo6g055940"/>
</dbReference>
<dbReference type="EnsemblPlants" id="Bo6g055940.1">
    <property type="protein sequence ID" value="Bo6g055940.1"/>
    <property type="gene ID" value="Bo6g055940"/>
</dbReference>
<accession>A0A0D3CSL4</accession>
<evidence type="ECO:0000313" key="2">
    <source>
        <dbReference type="Proteomes" id="UP000032141"/>
    </source>
</evidence>